<keyword evidence="2" id="KW-0472">Membrane</keyword>
<dbReference type="PROSITE" id="PS51257">
    <property type="entry name" value="PROKAR_LIPOPROTEIN"/>
    <property type="match status" value="1"/>
</dbReference>
<dbReference type="AlphaFoldDB" id="A0AAJ1AK09"/>
<dbReference type="Proteomes" id="UP001197609">
    <property type="component" value="Unassembled WGS sequence"/>
</dbReference>
<organism evidence="4 5">
    <name type="scientific">Candidatus Methylomirabilis tolerans</name>
    <dbReference type="NCBI Taxonomy" id="3123416"/>
    <lineage>
        <taxon>Bacteria</taxon>
        <taxon>Candidatus Methylomirabilota</taxon>
        <taxon>Candidatus Methylomirabilia</taxon>
        <taxon>Candidatus Methylomirabilales</taxon>
        <taxon>Candidatus Methylomirabilaceae</taxon>
        <taxon>Candidatus Methylomirabilis</taxon>
    </lineage>
</organism>
<sequence>MALRIALILVLLLGGCTLGPDYMRPPILTPDSHRGVVGTPATESLADLPWWELFRDPVVQELIREALRNNYDLRTTASRVEEARAQVGVVRSFLYPQVNFNGTWNAQQVSRASDPTQSDGGDRHFQNWLAGFGMVWEVDVFGRIRRQTEAAGAAHYATEWDRRGVYLALVADIAQFYFDLRELDLELEITRRTLKLNDDTVTFYRSRFDTGISNRLEVEQAVANRARTAAAIPDLERRIARQEHLINYLLSHNPGPILRGVALTDQYYPPTIPAGLPSALLERRPDVQSAEQLLVAANADIGAAKALFFPTFSLSSTLGAVSHDFSNIVDKRAAIWSVTGGFLQPLFQGWRLFWNYEGTKARFDQALAQYEKAAQNSFREVADALVTIDKLKVEREEKEAQVAALQNASNLSRQRYDAGYSNYLEILIADQQLFDSELLLARLRGAQLNAMVQLYRALGGGWQP</sequence>
<comment type="similarity">
    <text evidence="1 2">Belongs to the outer membrane factor (OMF) (TC 1.B.17) family.</text>
</comment>
<reference evidence="4 5" key="1">
    <citation type="journal article" date="2021" name="bioRxiv">
        <title>Unraveling nitrogen, sulfur and carbon metabolic pathways and microbial community transcriptional responses to substrate deprivation and toxicity stresses in a bioreactor mimicking anoxic brackish coastal sediment conditions.</title>
        <authorList>
            <person name="Martins P.D."/>
            <person name="Echeveste M.J."/>
            <person name="Arshad A."/>
            <person name="Kurth J."/>
            <person name="Ouboter H."/>
            <person name="Jetten M.S.M."/>
            <person name="Welte C.U."/>
        </authorList>
    </citation>
    <scope>NUCLEOTIDE SEQUENCE [LARGE SCALE GENOMIC DNA]</scope>
    <source>
        <strain evidence="4">MAG_38</strain>
    </source>
</reference>
<dbReference type="EMBL" id="JAIOIU010000147">
    <property type="protein sequence ID" value="MBZ0160777.1"/>
    <property type="molecule type" value="Genomic_DNA"/>
</dbReference>
<protein>
    <submittedName>
        <fullName evidence="4">Efflux transporter outer membrane subunit</fullName>
    </submittedName>
</protein>
<dbReference type="GO" id="GO:0015562">
    <property type="term" value="F:efflux transmembrane transporter activity"/>
    <property type="evidence" value="ECO:0007669"/>
    <property type="project" value="InterPro"/>
</dbReference>
<dbReference type="NCBIfam" id="TIGR01845">
    <property type="entry name" value="outer_NodT"/>
    <property type="match status" value="1"/>
</dbReference>
<keyword evidence="2" id="KW-0812">Transmembrane</keyword>
<dbReference type="Gene3D" id="1.20.1600.10">
    <property type="entry name" value="Outer membrane efflux proteins (OEP)"/>
    <property type="match status" value="1"/>
</dbReference>
<evidence type="ECO:0000256" key="1">
    <source>
        <dbReference type="ARBA" id="ARBA00007613"/>
    </source>
</evidence>
<proteinExistence type="inferred from homology"/>
<dbReference type="InterPro" id="IPR003423">
    <property type="entry name" value="OMP_efflux"/>
</dbReference>
<dbReference type="Gene3D" id="2.20.200.10">
    <property type="entry name" value="Outer membrane efflux proteins (OEP)"/>
    <property type="match status" value="1"/>
</dbReference>
<evidence type="ECO:0000256" key="3">
    <source>
        <dbReference type="SAM" id="Coils"/>
    </source>
</evidence>
<keyword evidence="2" id="KW-0449">Lipoprotein</keyword>
<name>A0AAJ1AK09_9BACT</name>
<feature type="coiled-coil region" evidence="3">
    <location>
        <begin position="381"/>
        <end position="415"/>
    </location>
</feature>
<keyword evidence="2" id="KW-1134">Transmembrane beta strand</keyword>
<dbReference type="GO" id="GO:0005886">
    <property type="term" value="C:plasma membrane"/>
    <property type="evidence" value="ECO:0007669"/>
    <property type="project" value="UniProtKB-SubCell"/>
</dbReference>
<comment type="subcellular location">
    <subcellularLocation>
        <location evidence="2">Cell membrane</location>
        <topology evidence="2">Lipid-anchor</topology>
    </subcellularLocation>
</comment>
<evidence type="ECO:0000313" key="5">
    <source>
        <dbReference type="Proteomes" id="UP001197609"/>
    </source>
</evidence>
<evidence type="ECO:0000256" key="2">
    <source>
        <dbReference type="RuleBase" id="RU362097"/>
    </source>
</evidence>
<keyword evidence="3" id="KW-0175">Coiled coil</keyword>
<comment type="caution">
    <text evidence="4">The sequence shown here is derived from an EMBL/GenBank/DDBJ whole genome shotgun (WGS) entry which is preliminary data.</text>
</comment>
<accession>A0AAJ1AK09</accession>
<dbReference type="SUPFAM" id="SSF56954">
    <property type="entry name" value="Outer membrane efflux proteins (OEP)"/>
    <property type="match status" value="1"/>
</dbReference>
<dbReference type="PANTHER" id="PTHR30203:SF30">
    <property type="entry name" value="OUTER MEMBRANE PROTEIN-RELATED"/>
    <property type="match status" value="1"/>
</dbReference>
<dbReference type="InterPro" id="IPR010131">
    <property type="entry name" value="MdtP/NodT-like"/>
</dbReference>
<dbReference type="Pfam" id="PF02321">
    <property type="entry name" value="OEP"/>
    <property type="match status" value="2"/>
</dbReference>
<dbReference type="PANTHER" id="PTHR30203">
    <property type="entry name" value="OUTER MEMBRANE CATION EFFLUX PROTEIN"/>
    <property type="match status" value="1"/>
</dbReference>
<keyword evidence="2" id="KW-0564">Palmitate</keyword>
<evidence type="ECO:0000313" key="4">
    <source>
        <dbReference type="EMBL" id="MBZ0160777.1"/>
    </source>
</evidence>
<gene>
    <name evidence="4" type="ORF">K8G79_11690</name>
</gene>